<dbReference type="Pfam" id="PF05195">
    <property type="entry name" value="AMP_N"/>
    <property type="match status" value="1"/>
</dbReference>
<dbReference type="Gene3D" id="3.90.230.10">
    <property type="entry name" value="Creatinase/methionine aminopeptidase superfamily"/>
    <property type="match status" value="1"/>
</dbReference>
<dbReference type="GO" id="GO:0030145">
    <property type="term" value="F:manganese ion binding"/>
    <property type="evidence" value="ECO:0007669"/>
    <property type="project" value="InterPro"/>
</dbReference>
<keyword evidence="8" id="KW-1185">Reference proteome</keyword>
<accession>A0A067CF32</accession>
<dbReference type="GO" id="GO:0005739">
    <property type="term" value="C:mitochondrion"/>
    <property type="evidence" value="ECO:0007669"/>
    <property type="project" value="TreeGrafter"/>
</dbReference>
<evidence type="ECO:0000256" key="4">
    <source>
        <dbReference type="ARBA" id="ARBA00022801"/>
    </source>
</evidence>
<dbReference type="SUPFAM" id="SSF55920">
    <property type="entry name" value="Creatinase/aminopeptidase"/>
    <property type="match status" value="1"/>
</dbReference>
<dbReference type="InterPro" id="IPR007865">
    <property type="entry name" value="Aminopep_P_N"/>
</dbReference>
<dbReference type="Pfam" id="PF00557">
    <property type="entry name" value="Peptidase_M24"/>
    <property type="match status" value="1"/>
</dbReference>
<dbReference type="OrthoDB" id="4215474at2759"/>
<dbReference type="PANTHER" id="PTHR43226">
    <property type="entry name" value="XAA-PRO AMINOPEPTIDASE 3"/>
    <property type="match status" value="1"/>
</dbReference>
<comment type="cofactor">
    <cofactor evidence="1">
        <name>Mn(2+)</name>
        <dbReference type="ChEBI" id="CHEBI:29035"/>
    </cofactor>
</comment>
<dbReference type="CDD" id="cd01087">
    <property type="entry name" value="Prolidase"/>
    <property type="match status" value="1"/>
</dbReference>
<dbReference type="SMART" id="SM01011">
    <property type="entry name" value="AMP_N"/>
    <property type="match status" value="1"/>
</dbReference>
<dbReference type="InterPro" id="IPR036005">
    <property type="entry name" value="Creatinase/aminopeptidase-like"/>
</dbReference>
<gene>
    <name evidence="7" type="ORF">SPRG_07369</name>
</gene>
<dbReference type="RefSeq" id="XP_012201545.1">
    <property type="nucleotide sequence ID" value="XM_012346155.1"/>
</dbReference>
<keyword evidence="5" id="KW-0464">Manganese</keyword>
<dbReference type="GeneID" id="24129644"/>
<organism evidence="7 8">
    <name type="scientific">Saprolegnia parasitica (strain CBS 223.65)</name>
    <dbReference type="NCBI Taxonomy" id="695850"/>
    <lineage>
        <taxon>Eukaryota</taxon>
        <taxon>Sar</taxon>
        <taxon>Stramenopiles</taxon>
        <taxon>Oomycota</taxon>
        <taxon>Saprolegniomycetes</taxon>
        <taxon>Saprolegniales</taxon>
        <taxon>Saprolegniaceae</taxon>
        <taxon>Saprolegnia</taxon>
    </lineage>
</organism>
<dbReference type="KEGG" id="spar:SPRG_07369"/>
<dbReference type="EMBL" id="KK583215">
    <property type="protein sequence ID" value="KDO27770.1"/>
    <property type="molecule type" value="Genomic_DNA"/>
</dbReference>
<dbReference type="InterPro" id="IPR029149">
    <property type="entry name" value="Creatin/AminoP/Spt16_N"/>
</dbReference>
<dbReference type="Gene3D" id="3.40.350.10">
    <property type="entry name" value="Creatinase/prolidase N-terminal domain"/>
    <property type="match status" value="1"/>
</dbReference>
<proteinExistence type="inferred from homology"/>
<comment type="similarity">
    <text evidence="2">Belongs to the peptidase M24B family.</text>
</comment>
<dbReference type="SUPFAM" id="SSF53092">
    <property type="entry name" value="Creatinase/prolidase N-terminal domain"/>
    <property type="match status" value="1"/>
</dbReference>
<evidence type="ECO:0000259" key="6">
    <source>
        <dbReference type="SMART" id="SM01011"/>
    </source>
</evidence>
<keyword evidence="4" id="KW-0378">Hydrolase</keyword>
<dbReference type="PANTHER" id="PTHR43226:SF4">
    <property type="entry name" value="XAA-PRO AMINOPEPTIDASE 3"/>
    <property type="match status" value="1"/>
</dbReference>
<protein>
    <recommendedName>
        <fullName evidence="6">Aminopeptidase P N-terminal domain-containing protein</fullName>
    </recommendedName>
</protein>
<dbReference type="GO" id="GO:0070006">
    <property type="term" value="F:metalloaminopeptidase activity"/>
    <property type="evidence" value="ECO:0007669"/>
    <property type="project" value="InterPro"/>
</dbReference>
<feature type="domain" description="Aminopeptidase P N-terminal" evidence="6">
    <location>
        <begin position="35"/>
        <end position="170"/>
    </location>
</feature>
<evidence type="ECO:0000256" key="3">
    <source>
        <dbReference type="ARBA" id="ARBA00022723"/>
    </source>
</evidence>
<name>A0A067CF32_SAPPC</name>
<dbReference type="Proteomes" id="UP000030745">
    <property type="component" value="Unassembled WGS sequence"/>
</dbReference>
<evidence type="ECO:0000313" key="7">
    <source>
        <dbReference type="EMBL" id="KDO27770.1"/>
    </source>
</evidence>
<evidence type="ECO:0000256" key="5">
    <source>
        <dbReference type="ARBA" id="ARBA00023211"/>
    </source>
</evidence>
<evidence type="ECO:0000313" key="8">
    <source>
        <dbReference type="Proteomes" id="UP000030745"/>
    </source>
</evidence>
<dbReference type="InterPro" id="IPR000994">
    <property type="entry name" value="Pept_M24"/>
</dbReference>
<sequence>MAFQAPRLLSRVRAAGRQLSTSPFALGQGELVPGIHASEFEARRQRAFELMPRDSILILNAAEEKYMAHDIPYDFRQDSHFLYLTGLEEPEAIAVLKKDAADATSFVMFVRPRDAHSEQWDGPRVDVPSAKASYGADDAFTLDQFEAKLPTLVSPATQICITRAVQNKYPSRFLNATRPLQATHSIQMADSLIDMLRVFKSPTEVAKMRHACNIGAGAFANLMAQSAPGQLEVGLAGTFEGYCRRQGSLRNAFPCVVGAGSNGAVIHYLAKRGVLQPDELVLMDSGCEVTGNYVSDITRTWPTTGRFTPPQLDLYALILDVQLQCLERLRTKMEHKESLSLDELHLFSVGLLVDGMQEFGILPRHLAKGSSALDMAFRKYNPTHLGHYLGMDVHDTPTYARSHPLQPGMIITIEPGIYLPQNDESIPAAYRGIGIRIEDDVLITESGIDILTQSIPKTVSDLASFIGSAPAAI</sequence>
<dbReference type="GO" id="GO:0006508">
    <property type="term" value="P:proteolysis"/>
    <property type="evidence" value="ECO:0007669"/>
    <property type="project" value="TreeGrafter"/>
</dbReference>
<keyword evidence="3" id="KW-0479">Metal-binding</keyword>
<dbReference type="InterPro" id="IPR052433">
    <property type="entry name" value="X-Pro_dipept-like"/>
</dbReference>
<dbReference type="OMA" id="DSYFWYL"/>
<dbReference type="VEuPathDB" id="FungiDB:SPRG_07369"/>
<evidence type="ECO:0000256" key="2">
    <source>
        <dbReference type="ARBA" id="ARBA00008766"/>
    </source>
</evidence>
<reference evidence="7 8" key="1">
    <citation type="journal article" date="2013" name="PLoS Genet.">
        <title>Distinctive expansion of potential virulence genes in the genome of the oomycete fish pathogen Saprolegnia parasitica.</title>
        <authorList>
            <person name="Jiang R.H."/>
            <person name="de Bruijn I."/>
            <person name="Haas B.J."/>
            <person name="Belmonte R."/>
            <person name="Lobach L."/>
            <person name="Christie J."/>
            <person name="van den Ackerveken G."/>
            <person name="Bottin A."/>
            <person name="Bulone V."/>
            <person name="Diaz-Moreno S.M."/>
            <person name="Dumas B."/>
            <person name="Fan L."/>
            <person name="Gaulin E."/>
            <person name="Govers F."/>
            <person name="Grenville-Briggs L.J."/>
            <person name="Horner N.R."/>
            <person name="Levin J.Z."/>
            <person name="Mammella M."/>
            <person name="Meijer H.J."/>
            <person name="Morris P."/>
            <person name="Nusbaum C."/>
            <person name="Oome S."/>
            <person name="Phillips A.J."/>
            <person name="van Rooyen D."/>
            <person name="Rzeszutek E."/>
            <person name="Saraiva M."/>
            <person name="Secombes C.J."/>
            <person name="Seidl M.F."/>
            <person name="Snel B."/>
            <person name="Stassen J.H."/>
            <person name="Sykes S."/>
            <person name="Tripathy S."/>
            <person name="van den Berg H."/>
            <person name="Vega-Arreguin J.C."/>
            <person name="Wawra S."/>
            <person name="Young S.K."/>
            <person name="Zeng Q."/>
            <person name="Dieguez-Uribeondo J."/>
            <person name="Russ C."/>
            <person name="Tyler B.M."/>
            <person name="van West P."/>
        </authorList>
    </citation>
    <scope>NUCLEOTIDE SEQUENCE [LARGE SCALE GENOMIC DNA]</scope>
    <source>
        <strain evidence="7 8">CBS 223.65</strain>
    </source>
</reference>
<dbReference type="AlphaFoldDB" id="A0A067CF32"/>
<evidence type="ECO:0000256" key="1">
    <source>
        <dbReference type="ARBA" id="ARBA00001936"/>
    </source>
</evidence>
<dbReference type="STRING" id="695850.A0A067CF32"/>